<evidence type="ECO:0000313" key="3">
    <source>
        <dbReference type="WBParaSite" id="MBELARI_LOCUS14507"/>
    </source>
</evidence>
<protein>
    <submittedName>
        <fullName evidence="3">BHLH domain-containing protein</fullName>
    </submittedName>
</protein>
<reference evidence="3" key="1">
    <citation type="submission" date="2024-02" db="UniProtKB">
        <authorList>
            <consortium name="WormBaseParasite"/>
        </authorList>
    </citation>
    <scope>IDENTIFICATION</scope>
</reference>
<feature type="compositionally biased region" description="Low complexity" evidence="1">
    <location>
        <begin position="156"/>
        <end position="173"/>
    </location>
</feature>
<evidence type="ECO:0000256" key="1">
    <source>
        <dbReference type="SAM" id="MobiDB-lite"/>
    </source>
</evidence>
<evidence type="ECO:0000313" key="2">
    <source>
        <dbReference type="Proteomes" id="UP000887575"/>
    </source>
</evidence>
<feature type="compositionally biased region" description="Basic residues" evidence="1">
    <location>
        <begin position="279"/>
        <end position="289"/>
    </location>
</feature>
<proteinExistence type="predicted"/>
<feature type="region of interest" description="Disordered" evidence="1">
    <location>
        <begin position="153"/>
        <end position="210"/>
    </location>
</feature>
<organism evidence="2 3">
    <name type="scientific">Mesorhabditis belari</name>
    <dbReference type="NCBI Taxonomy" id="2138241"/>
    <lineage>
        <taxon>Eukaryota</taxon>
        <taxon>Metazoa</taxon>
        <taxon>Ecdysozoa</taxon>
        <taxon>Nematoda</taxon>
        <taxon>Chromadorea</taxon>
        <taxon>Rhabditida</taxon>
        <taxon>Rhabditina</taxon>
        <taxon>Rhabditomorpha</taxon>
        <taxon>Rhabditoidea</taxon>
        <taxon>Rhabditidae</taxon>
        <taxon>Mesorhabditinae</taxon>
        <taxon>Mesorhabditis</taxon>
    </lineage>
</organism>
<name>A0AAF3EKH5_9BILA</name>
<accession>A0AAF3EKH5</accession>
<sequence length="311" mass="35378">MSTFLSDIHPNPRFSPIQYEPQFLHNNNQYLRHSFGGKDATDEIAELLPADLCDFILDSQQDNDDEEERLLNLDQVSHPDYADSMTPLVSAENFETPHVVAGYYQQPNPEPHQQSSSYVEISEANIQLSNRAVGVPPHGEFYLPMTSNNDYGSEVPSTSFSPLSPILTTPSTPENSSVSPKAEEKKRGRKAIYRGDRNEKNKQSRDHSRNKLKQIHQNFEHCAAKLSTHVLWLRDLTQRLSQPFEMFSTTPQDAERSQEVLRIAVEIERVFTQLSDRHRKNGDRTKVKKVNGGIGKTTKATARSSRRTTEE</sequence>
<dbReference type="AlphaFoldDB" id="A0AAF3EKH5"/>
<feature type="compositionally biased region" description="Basic and acidic residues" evidence="1">
    <location>
        <begin position="193"/>
        <end position="209"/>
    </location>
</feature>
<feature type="region of interest" description="Disordered" evidence="1">
    <location>
        <begin position="279"/>
        <end position="311"/>
    </location>
</feature>
<dbReference type="Proteomes" id="UP000887575">
    <property type="component" value="Unassembled WGS sequence"/>
</dbReference>
<keyword evidence="2" id="KW-1185">Reference proteome</keyword>
<dbReference type="WBParaSite" id="MBELARI_LOCUS14507">
    <property type="protein sequence ID" value="MBELARI_LOCUS14507"/>
    <property type="gene ID" value="MBELARI_LOCUS14507"/>
</dbReference>